<keyword evidence="2 5" id="KW-0547">Nucleotide-binding</keyword>
<dbReference type="OrthoDB" id="9804062at2"/>
<reference evidence="9 10" key="1">
    <citation type="submission" date="2018-02" db="EMBL/GenBank/DDBJ databases">
        <title>Comparative genomes isolates from brazilian mangrove.</title>
        <authorList>
            <person name="Araujo J.E."/>
            <person name="Taketani R.G."/>
            <person name="Silva M.C.P."/>
            <person name="Loureco M.V."/>
            <person name="Andreote F.D."/>
        </authorList>
    </citation>
    <scope>NUCLEOTIDE SEQUENCE [LARGE SCALE GENOMIC DNA]</scope>
    <source>
        <strain evidence="9 10">Hex-1 MGV</strain>
    </source>
</reference>
<keyword evidence="3 5" id="KW-0067">ATP-binding</keyword>
<dbReference type="PRINTS" id="PR00830">
    <property type="entry name" value="ENDOLAPTASE"/>
</dbReference>
<dbReference type="InterPro" id="IPR004491">
    <property type="entry name" value="HslU"/>
</dbReference>
<dbReference type="EMBL" id="PUHY01000005">
    <property type="protein sequence ID" value="PQO37270.1"/>
    <property type="molecule type" value="Genomic_DNA"/>
</dbReference>
<feature type="compositionally biased region" description="Basic and acidic residues" evidence="6">
    <location>
        <begin position="154"/>
        <end position="163"/>
    </location>
</feature>
<dbReference type="GO" id="GO:0009376">
    <property type="term" value="C:HslUV protease complex"/>
    <property type="evidence" value="ECO:0007669"/>
    <property type="project" value="UniProtKB-UniRule"/>
</dbReference>
<evidence type="ECO:0000259" key="7">
    <source>
        <dbReference type="SMART" id="SM00382"/>
    </source>
</evidence>
<dbReference type="CDD" id="cd19498">
    <property type="entry name" value="RecA-like_HslU"/>
    <property type="match status" value="1"/>
</dbReference>
<comment type="caution">
    <text evidence="9">The sequence shown here is derived from an EMBL/GenBank/DDBJ whole genome shotgun (WGS) entry which is preliminary data.</text>
</comment>
<evidence type="ECO:0000256" key="1">
    <source>
        <dbReference type="ARBA" id="ARBA00009771"/>
    </source>
</evidence>
<name>A0A2S8FYW0_9BACT</name>
<gene>
    <name evidence="5" type="primary">hslU</name>
    <name evidence="9" type="ORF">C5Y83_04805</name>
</gene>
<feature type="domain" description="Clp ATPase C-terminal" evidence="8">
    <location>
        <begin position="339"/>
        <end position="433"/>
    </location>
</feature>
<dbReference type="Gene3D" id="3.40.50.300">
    <property type="entry name" value="P-loop containing nucleotide triphosphate hydrolases"/>
    <property type="match status" value="2"/>
</dbReference>
<protein>
    <recommendedName>
        <fullName evidence="5">ATP-dependent protease ATPase subunit HslU</fullName>
    </recommendedName>
    <alternativeName>
        <fullName evidence="5">Unfoldase HslU</fullName>
    </alternativeName>
</protein>
<evidence type="ECO:0000259" key="8">
    <source>
        <dbReference type="SMART" id="SM01086"/>
    </source>
</evidence>
<dbReference type="NCBIfam" id="NF003544">
    <property type="entry name" value="PRK05201.1"/>
    <property type="match status" value="1"/>
</dbReference>
<dbReference type="InterPro" id="IPR050052">
    <property type="entry name" value="ATP-dep_Clp_protease_ClpX"/>
</dbReference>
<organism evidence="9 10">
    <name type="scientific">Blastopirellula marina</name>
    <dbReference type="NCBI Taxonomy" id="124"/>
    <lineage>
        <taxon>Bacteria</taxon>
        <taxon>Pseudomonadati</taxon>
        <taxon>Planctomycetota</taxon>
        <taxon>Planctomycetia</taxon>
        <taxon>Pirellulales</taxon>
        <taxon>Pirellulaceae</taxon>
        <taxon>Blastopirellula</taxon>
    </lineage>
</organism>
<keyword evidence="5" id="KW-0963">Cytoplasm</keyword>
<evidence type="ECO:0000256" key="2">
    <source>
        <dbReference type="ARBA" id="ARBA00022741"/>
    </source>
</evidence>
<feature type="binding site" evidence="5">
    <location>
        <position position="22"/>
    </location>
    <ligand>
        <name>ATP</name>
        <dbReference type="ChEBI" id="CHEBI:30616"/>
    </ligand>
</feature>
<dbReference type="InterPro" id="IPR027417">
    <property type="entry name" value="P-loop_NTPase"/>
</dbReference>
<comment type="subunit">
    <text evidence="5">A double ring-shaped homohexamer of HslV is capped on each side by a ring-shaped HslU homohexamer. The assembly of the HslU/HslV complex is dependent on binding of ATP.</text>
</comment>
<sequence length="447" mass="51027">MPKAHQELTPREVVRMLDADIVGQNDAKRAVAIAVRNRWRRKHLPEELQHEVSPKNILMIGPTGVGKTEIARRLAKLTGAPFIKIEATKFTEVGYYGRDVESMIRELVDNAIGIVRETEKEKVEAEAKTRAEKRLLDQLISPRPPHTATEPEEQEKHERSRQRMKEMLEAGQLEDRKVELTIEQKSSPVMLGGMGLEQMDMDFQGMLEKIMPKNSTRREMTVADARKVMIEQETESLLDKERIHDAAIQLAENLGMIFLDEIDKIVANEGKGGADVSRQGVQRDLLPIVEGTMVQTKYGYVNTDHIMFIAAGAFHKVSPSDLMPELQGRFPIRVELTDLTKEDFVRILTEPKSSLTRQYVELMKTEEVLVNFTDDALEEIASYAYQVNQTTQNIGARRLYTIMERLLEELSFEAPEMKYATVEVNASYVKQRLDDVSKDEDLSRFIL</sequence>
<dbReference type="InterPro" id="IPR003959">
    <property type="entry name" value="ATPase_AAA_core"/>
</dbReference>
<evidence type="ECO:0000256" key="5">
    <source>
        <dbReference type="HAMAP-Rule" id="MF_00249"/>
    </source>
</evidence>
<dbReference type="GO" id="GO:0043335">
    <property type="term" value="P:protein unfolding"/>
    <property type="evidence" value="ECO:0007669"/>
    <property type="project" value="UniProtKB-UniRule"/>
</dbReference>
<feature type="binding site" evidence="5">
    <location>
        <position position="397"/>
    </location>
    <ligand>
        <name>ATP</name>
        <dbReference type="ChEBI" id="CHEBI:30616"/>
    </ligand>
</feature>
<proteinExistence type="inferred from homology"/>
<evidence type="ECO:0000256" key="3">
    <source>
        <dbReference type="ARBA" id="ARBA00022840"/>
    </source>
</evidence>
<dbReference type="SMART" id="SM01086">
    <property type="entry name" value="ClpB_D2-small"/>
    <property type="match status" value="1"/>
</dbReference>
<dbReference type="Gene3D" id="1.10.8.60">
    <property type="match status" value="1"/>
</dbReference>
<dbReference type="SUPFAM" id="SSF52540">
    <property type="entry name" value="P-loop containing nucleoside triphosphate hydrolases"/>
    <property type="match status" value="1"/>
</dbReference>
<feature type="binding site" evidence="5">
    <location>
        <position position="260"/>
    </location>
    <ligand>
        <name>ATP</name>
        <dbReference type="ChEBI" id="CHEBI:30616"/>
    </ligand>
</feature>
<feature type="domain" description="AAA+ ATPase" evidence="7">
    <location>
        <begin position="53"/>
        <end position="340"/>
    </location>
</feature>
<dbReference type="NCBIfam" id="TIGR00390">
    <property type="entry name" value="hslU"/>
    <property type="match status" value="1"/>
</dbReference>
<dbReference type="GO" id="GO:0005524">
    <property type="term" value="F:ATP binding"/>
    <property type="evidence" value="ECO:0007669"/>
    <property type="project" value="UniProtKB-UniRule"/>
</dbReference>
<feature type="region of interest" description="Disordered" evidence="6">
    <location>
        <begin position="133"/>
        <end position="163"/>
    </location>
</feature>
<dbReference type="RefSeq" id="WP_105328521.1">
    <property type="nucleotide sequence ID" value="NZ_PUHY01000005.1"/>
</dbReference>
<dbReference type="PANTHER" id="PTHR48102">
    <property type="entry name" value="ATP-DEPENDENT CLP PROTEASE ATP-BINDING SUBUNIT CLPX-LIKE, MITOCHONDRIAL-RELATED"/>
    <property type="match status" value="1"/>
</dbReference>
<evidence type="ECO:0000256" key="4">
    <source>
        <dbReference type="ARBA" id="ARBA00023186"/>
    </source>
</evidence>
<evidence type="ECO:0000256" key="6">
    <source>
        <dbReference type="SAM" id="MobiDB-lite"/>
    </source>
</evidence>
<dbReference type="PANTHER" id="PTHR48102:SF3">
    <property type="entry name" value="ATP-DEPENDENT PROTEASE ATPASE SUBUNIT HSLU"/>
    <property type="match status" value="1"/>
</dbReference>
<dbReference type="GO" id="GO:0016887">
    <property type="term" value="F:ATP hydrolysis activity"/>
    <property type="evidence" value="ECO:0007669"/>
    <property type="project" value="InterPro"/>
</dbReference>
<evidence type="ECO:0000313" key="9">
    <source>
        <dbReference type="EMBL" id="PQO37270.1"/>
    </source>
</evidence>
<dbReference type="Pfam" id="PF00004">
    <property type="entry name" value="AAA"/>
    <property type="match status" value="1"/>
</dbReference>
<dbReference type="Pfam" id="PF07724">
    <property type="entry name" value="AAA_2"/>
    <property type="match status" value="1"/>
</dbReference>
<dbReference type="FunFam" id="3.40.50.300:FF:000220">
    <property type="entry name" value="ATP-dependent protease ATPase subunit HslU"/>
    <property type="match status" value="1"/>
</dbReference>
<evidence type="ECO:0000313" key="10">
    <source>
        <dbReference type="Proteomes" id="UP000238322"/>
    </source>
</evidence>
<dbReference type="GO" id="GO:0036402">
    <property type="term" value="F:proteasome-activating activity"/>
    <property type="evidence" value="ECO:0007669"/>
    <property type="project" value="UniProtKB-UniRule"/>
</dbReference>
<feature type="binding site" evidence="5">
    <location>
        <position position="325"/>
    </location>
    <ligand>
        <name>ATP</name>
        <dbReference type="ChEBI" id="CHEBI:30616"/>
    </ligand>
</feature>
<accession>A0A2S8FYW0</accession>
<dbReference type="SMART" id="SM00382">
    <property type="entry name" value="AAA"/>
    <property type="match status" value="1"/>
</dbReference>
<comment type="subcellular location">
    <subcellularLocation>
        <location evidence="5">Cytoplasm</location>
    </subcellularLocation>
</comment>
<comment type="function">
    <text evidence="5">ATPase subunit of a proteasome-like degradation complex; this subunit has chaperone activity. The binding of ATP and its subsequent hydrolysis by HslU are essential for unfolding of protein substrates subsequently hydrolyzed by HslV. HslU recognizes the N-terminal part of its protein substrates and unfolds these before they are guided to HslV for hydrolysis.</text>
</comment>
<dbReference type="HAMAP" id="MF_00249">
    <property type="entry name" value="HslU"/>
    <property type="match status" value="1"/>
</dbReference>
<comment type="similarity">
    <text evidence="1 5">Belongs to the ClpX chaperone family. HslU subfamily.</text>
</comment>
<dbReference type="InterPro" id="IPR019489">
    <property type="entry name" value="Clp_ATPase_C"/>
</dbReference>
<dbReference type="Proteomes" id="UP000238322">
    <property type="component" value="Unassembled WGS sequence"/>
</dbReference>
<feature type="binding site" evidence="5">
    <location>
        <begin position="64"/>
        <end position="69"/>
    </location>
    <ligand>
        <name>ATP</name>
        <dbReference type="ChEBI" id="CHEBI:30616"/>
    </ligand>
</feature>
<keyword evidence="4 5" id="KW-0143">Chaperone</keyword>
<dbReference type="AlphaFoldDB" id="A0A2S8FYW0"/>
<dbReference type="GO" id="GO:0008233">
    <property type="term" value="F:peptidase activity"/>
    <property type="evidence" value="ECO:0007669"/>
    <property type="project" value="InterPro"/>
</dbReference>
<dbReference type="InterPro" id="IPR003593">
    <property type="entry name" value="AAA+_ATPase"/>
</dbReference>